<dbReference type="PATRIC" id="fig|1348663.4.peg.5918"/>
<feature type="region of interest" description="Disordered" evidence="1">
    <location>
        <begin position="393"/>
        <end position="500"/>
    </location>
</feature>
<accession>A0A066YQ34</accession>
<dbReference type="InterPro" id="IPR028908">
    <property type="entry name" value="Tox-PL_dom"/>
</dbReference>
<dbReference type="AlphaFoldDB" id="A0A066YQ34"/>
<evidence type="ECO:0000256" key="1">
    <source>
        <dbReference type="SAM" id="MobiDB-lite"/>
    </source>
</evidence>
<comment type="caution">
    <text evidence="3">The sequence shown here is derived from an EMBL/GenBank/DDBJ whole genome shotgun (WGS) entry which is preliminary data.</text>
</comment>
<feature type="domain" description="Tox-PL" evidence="2">
    <location>
        <begin position="543"/>
        <end position="646"/>
    </location>
</feature>
<feature type="compositionally biased region" description="Low complexity" evidence="1">
    <location>
        <begin position="718"/>
        <end position="739"/>
    </location>
</feature>
<name>A0A066YQ34_9ACTN</name>
<evidence type="ECO:0000259" key="2">
    <source>
        <dbReference type="Pfam" id="PF15644"/>
    </source>
</evidence>
<dbReference type="Proteomes" id="UP000027178">
    <property type="component" value="Unassembled WGS sequence"/>
</dbReference>
<feature type="compositionally biased region" description="Basic residues" evidence="1">
    <location>
        <begin position="740"/>
        <end position="749"/>
    </location>
</feature>
<sequence>MAKLHEDPPGPALIHPPAATPEDLAKYKADNKLKFMLTGKLGEAANELPGVFGRRNSHYLTDDGKPETRISPYSQSLKTYSDASTFKALHDDLVKTMRDEFSESLNKANDPDRWGYQGNKLTEEVGKLDFRTEPNYQAQLERRNILERLARQDADTVWPPHDRPLVRDRLAGQTNAVDGVLGLLQGDGVHPAHDGIVVGETHQNASSWGYLKDNMRGLKEAGVDTVYIEALRDESAQRDLDAFLKPGGEMSARLEKLVSAYDKQWKSPAGAGLHETLHAAKANGVRVRAIDGYAARTPNSGADMYQQRARLMNSYAHDVIARDREGQSGKYVVITGASHALQHTSMRPDQPIHGLADMLGVPPVRLNTPGGDEAFGYHPSNNLRLGLLEPTAANGHVMPGADAQQGNNPPPGNHPDANAAEQHHQDHQNQDNADFIDPAGLGNPPHDGAAPQHEQQPLHEQQPSHERESVQHEDGGPRHPASEGRPFDVEGGLKHPSEHEVKQLQDAVPHNADGTPQRHPDPLAGDWVKKLNGDGPGGPGRANNCADAALSLVDTYDGHPTVAAPRVEDNSAGEKGGRARIEQALGGKFEHLGKGQAGHDKLAQTLLDSGHGSQAVIITRDGEGRTHAWNAMNHNGRIVYADPQLGRTSETPLYQGEGGLFAVPLTPDRAPCTRPPRRPPPETTSRDRAPTGSRTPPCSVLGRTSGPATHRAPPSTPGPRSTPATPRSSSTRAAPSTRRWCPKRCRRSARPSTGSCTTPVSSCGTTGCPWTSPTASGSGCPD</sequence>
<feature type="region of interest" description="Disordered" evidence="1">
    <location>
        <begin position="649"/>
        <end position="782"/>
    </location>
</feature>
<dbReference type="EMBL" id="JNBY01000123">
    <property type="protein sequence ID" value="KDN82099.1"/>
    <property type="molecule type" value="Genomic_DNA"/>
</dbReference>
<evidence type="ECO:0000313" key="3">
    <source>
        <dbReference type="EMBL" id="KDN82099.1"/>
    </source>
</evidence>
<dbReference type="eggNOG" id="COG3468">
    <property type="taxonomic scope" value="Bacteria"/>
</dbReference>
<dbReference type="Pfam" id="PF15644">
    <property type="entry name" value="Gln_amidase"/>
    <property type="match status" value="1"/>
</dbReference>
<gene>
    <name evidence="3" type="ORF">KCH_61150</name>
</gene>
<reference evidence="3 4" key="1">
    <citation type="submission" date="2014-05" db="EMBL/GenBank/DDBJ databases">
        <title>Draft Genome Sequence of Kitasatospora cheerisanensis KCTC 2395.</title>
        <authorList>
            <person name="Nam D.H."/>
        </authorList>
    </citation>
    <scope>NUCLEOTIDE SEQUENCE [LARGE SCALE GENOMIC DNA]</scope>
    <source>
        <strain evidence="3 4">KCTC 2395</strain>
    </source>
</reference>
<dbReference type="OrthoDB" id="9111418at2"/>
<proteinExistence type="predicted"/>
<dbReference type="HOGENOM" id="CLU_358174_0_0_11"/>
<feature type="compositionally biased region" description="Basic and acidic residues" evidence="1">
    <location>
        <begin position="462"/>
        <end position="500"/>
    </location>
</feature>
<keyword evidence="4" id="KW-1185">Reference proteome</keyword>
<organism evidence="3 4">
    <name type="scientific">Kitasatospora cheerisanensis KCTC 2395</name>
    <dbReference type="NCBI Taxonomy" id="1348663"/>
    <lineage>
        <taxon>Bacteria</taxon>
        <taxon>Bacillati</taxon>
        <taxon>Actinomycetota</taxon>
        <taxon>Actinomycetes</taxon>
        <taxon>Kitasatosporales</taxon>
        <taxon>Streptomycetaceae</taxon>
        <taxon>Kitasatospora</taxon>
    </lineage>
</organism>
<dbReference type="SUPFAM" id="SSF159501">
    <property type="entry name" value="EreA/ChaN-like"/>
    <property type="match status" value="1"/>
</dbReference>
<dbReference type="Gene3D" id="3.40.50.11550">
    <property type="match status" value="1"/>
</dbReference>
<feature type="compositionally biased region" description="Polar residues" evidence="1">
    <location>
        <begin position="750"/>
        <end position="782"/>
    </location>
</feature>
<dbReference type="CDD" id="cd14729">
    <property type="entry name" value="RtxA-like"/>
    <property type="match status" value="1"/>
</dbReference>
<evidence type="ECO:0000313" key="4">
    <source>
        <dbReference type="Proteomes" id="UP000027178"/>
    </source>
</evidence>
<protein>
    <recommendedName>
        <fullName evidence="2">Tox-PL domain-containing protein</fullName>
    </recommendedName>
</protein>
<dbReference type="RefSeq" id="WP_157032231.1">
    <property type="nucleotide sequence ID" value="NZ_KK853997.1"/>
</dbReference>
<feature type="compositionally biased region" description="Low complexity" evidence="1">
    <location>
        <begin position="451"/>
        <end position="461"/>
    </location>
</feature>